<dbReference type="EMBL" id="CP030050">
    <property type="protein sequence ID" value="QOZ67473.1"/>
    <property type="molecule type" value="Genomic_DNA"/>
</dbReference>
<evidence type="ECO:0000256" key="1">
    <source>
        <dbReference type="ARBA" id="ARBA00004651"/>
    </source>
</evidence>
<dbReference type="SUPFAM" id="SSF161098">
    <property type="entry name" value="MetI-like"/>
    <property type="match status" value="1"/>
</dbReference>
<dbReference type="Gene3D" id="1.10.3720.10">
    <property type="entry name" value="MetI-like"/>
    <property type="match status" value="1"/>
</dbReference>
<comment type="subcellular location">
    <subcellularLocation>
        <location evidence="1 7">Cell membrane</location>
        <topology evidence="1 7">Multi-pass membrane protein</topology>
    </subcellularLocation>
</comment>
<feature type="transmembrane region" description="Helical" evidence="7">
    <location>
        <begin position="151"/>
        <end position="170"/>
    </location>
</feature>
<name>A0AAE7NQ43_9BRAD</name>
<evidence type="ECO:0000313" key="9">
    <source>
        <dbReference type="EMBL" id="QOZ67473.1"/>
    </source>
</evidence>
<reference evidence="9 10" key="1">
    <citation type="submission" date="2018-06" db="EMBL/GenBank/DDBJ databases">
        <title>Comparative genomics of Bradyrhizobium nodulating Arachidis hypogaea.</title>
        <authorList>
            <person name="Li Y."/>
        </authorList>
    </citation>
    <scope>NUCLEOTIDE SEQUENCE [LARGE SCALE GENOMIC DNA]</scope>
    <source>
        <strain evidence="9 10">CCBAU 051107</strain>
    </source>
</reference>
<keyword evidence="4 7" id="KW-0812">Transmembrane</keyword>
<comment type="similarity">
    <text evidence="7">Belongs to the binding-protein-dependent transport system permease family.</text>
</comment>
<dbReference type="InterPro" id="IPR000515">
    <property type="entry name" value="MetI-like"/>
</dbReference>
<dbReference type="Pfam" id="PF00528">
    <property type="entry name" value="BPD_transp_1"/>
    <property type="match status" value="1"/>
</dbReference>
<feature type="transmembrane region" description="Helical" evidence="7">
    <location>
        <begin position="247"/>
        <end position="268"/>
    </location>
</feature>
<dbReference type="PROSITE" id="PS50928">
    <property type="entry name" value="ABC_TM1"/>
    <property type="match status" value="1"/>
</dbReference>
<dbReference type="KEGG" id="barh:WN72_15045"/>
<dbReference type="Proteomes" id="UP000594015">
    <property type="component" value="Chromosome"/>
</dbReference>
<feature type="transmembrane region" description="Helical" evidence="7">
    <location>
        <begin position="123"/>
        <end position="145"/>
    </location>
</feature>
<dbReference type="AlphaFoldDB" id="A0AAE7NQ43"/>
<evidence type="ECO:0000313" key="10">
    <source>
        <dbReference type="Proteomes" id="UP000594015"/>
    </source>
</evidence>
<dbReference type="CDD" id="cd06261">
    <property type="entry name" value="TM_PBP2"/>
    <property type="match status" value="1"/>
</dbReference>
<keyword evidence="6 7" id="KW-0472">Membrane</keyword>
<sequence length="286" mass="30697">MSEQQAMSEAASRSSIASTRAGGGPGLIGAKALQWLAKLLPGIALLVCWQWASGRLIKEIYVSKPTAVAARLYELFASGEIYPHLWITGQELVLGYVIGVSGGVFAGYALGRSPRLARIFEPYVMAFYGVPKIALAPLFIIWFGIGIGSKVALASIMVFFLVFYNVFAGVRSVDRELVNLTLVMGANQRQLTYHVFLPAAAPFVMLGMRLAIPYSVIGVIVGEFTSSMQGLGLFIHEASSTYDPAGVFAGIVILLGFVTFANLVAGAIERRLLRWRTLSGSGPIDA</sequence>
<accession>A0AAE7NQ43</accession>
<dbReference type="GO" id="GO:0005886">
    <property type="term" value="C:plasma membrane"/>
    <property type="evidence" value="ECO:0007669"/>
    <property type="project" value="UniProtKB-SubCell"/>
</dbReference>
<feature type="transmembrane region" description="Helical" evidence="7">
    <location>
        <begin position="93"/>
        <end position="111"/>
    </location>
</feature>
<dbReference type="GO" id="GO:0055085">
    <property type="term" value="P:transmembrane transport"/>
    <property type="evidence" value="ECO:0007669"/>
    <property type="project" value="InterPro"/>
</dbReference>
<keyword evidence="2 7" id="KW-0813">Transport</keyword>
<gene>
    <name evidence="9" type="ORF">WN72_15045</name>
</gene>
<evidence type="ECO:0000256" key="6">
    <source>
        <dbReference type="ARBA" id="ARBA00023136"/>
    </source>
</evidence>
<feature type="transmembrane region" description="Helical" evidence="7">
    <location>
        <begin position="191"/>
        <end position="212"/>
    </location>
</feature>
<evidence type="ECO:0000256" key="3">
    <source>
        <dbReference type="ARBA" id="ARBA00022475"/>
    </source>
</evidence>
<proteinExistence type="inferred from homology"/>
<evidence type="ECO:0000256" key="7">
    <source>
        <dbReference type="RuleBase" id="RU363032"/>
    </source>
</evidence>
<organism evidence="9 10">
    <name type="scientific">Bradyrhizobium arachidis</name>
    <dbReference type="NCBI Taxonomy" id="858423"/>
    <lineage>
        <taxon>Bacteria</taxon>
        <taxon>Pseudomonadati</taxon>
        <taxon>Pseudomonadota</taxon>
        <taxon>Alphaproteobacteria</taxon>
        <taxon>Hyphomicrobiales</taxon>
        <taxon>Nitrobacteraceae</taxon>
        <taxon>Bradyrhizobium</taxon>
    </lineage>
</organism>
<evidence type="ECO:0000259" key="8">
    <source>
        <dbReference type="PROSITE" id="PS50928"/>
    </source>
</evidence>
<dbReference type="InterPro" id="IPR035906">
    <property type="entry name" value="MetI-like_sf"/>
</dbReference>
<keyword evidence="5 7" id="KW-1133">Transmembrane helix</keyword>
<feature type="domain" description="ABC transmembrane type-1" evidence="8">
    <location>
        <begin position="81"/>
        <end position="264"/>
    </location>
</feature>
<evidence type="ECO:0000256" key="2">
    <source>
        <dbReference type="ARBA" id="ARBA00022448"/>
    </source>
</evidence>
<keyword evidence="3" id="KW-1003">Cell membrane</keyword>
<protein>
    <submittedName>
        <fullName evidence="9">ABC transporter permease</fullName>
    </submittedName>
</protein>
<evidence type="ECO:0000256" key="4">
    <source>
        <dbReference type="ARBA" id="ARBA00022692"/>
    </source>
</evidence>
<dbReference type="PANTHER" id="PTHR30151">
    <property type="entry name" value="ALKANE SULFONATE ABC TRANSPORTER-RELATED, MEMBRANE SUBUNIT"/>
    <property type="match status" value="1"/>
</dbReference>
<evidence type="ECO:0000256" key="5">
    <source>
        <dbReference type="ARBA" id="ARBA00022989"/>
    </source>
</evidence>
<dbReference type="PANTHER" id="PTHR30151:SF20">
    <property type="entry name" value="ABC TRANSPORTER PERMEASE PROTEIN HI_0355-RELATED"/>
    <property type="match status" value="1"/>
</dbReference>